<proteinExistence type="predicted"/>
<dbReference type="Gene3D" id="2.60.120.10">
    <property type="entry name" value="Jelly Rolls"/>
    <property type="match status" value="1"/>
</dbReference>
<dbReference type="Pfam" id="PF13621">
    <property type="entry name" value="Cupin_8"/>
    <property type="match status" value="1"/>
</dbReference>
<evidence type="ECO:0000259" key="2">
    <source>
        <dbReference type="Pfam" id="PF13621"/>
    </source>
</evidence>
<dbReference type="RefSeq" id="XP_067819058.1">
    <property type="nucleotide sequence ID" value="XM_067963113.1"/>
</dbReference>
<dbReference type="AlphaFoldDB" id="A0A976FN41"/>
<keyword evidence="1" id="KW-0812">Transmembrane</keyword>
<gene>
    <name evidence="3" type="ORF">CCR75_005028</name>
</gene>
<protein>
    <recommendedName>
        <fullName evidence="2">Cupin-like domain-containing protein</fullName>
    </recommendedName>
</protein>
<keyword evidence="1" id="KW-1133">Transmembrane helix</keyword>
<feature type="transmembrane region" description="Helical" evidence="1">
    <location>
        <begin position="23"/>
        <end position="45"/>
    </location>
</feature>
<dbReference type="GeneID" id="94348784"/>
<sequence length="439" mass="49847">MIAAQVVAAGFVRRGAWKLRQCYCGRATAVLLLLLGVVVLSSMLLEELASTLLHFFQNKFELSGSANALRWGYDSTVIELKGQPLQRILPSQYPNGAANKFLCDLPSLRFQCDLDKELGCKAYPQLFPSAALFENWKPESTKHVPATIFNSLCHFNVSDHNEFRLAQVFREMEVPFVTYGIPELTAASERWTDEYLMKQLRATAQFKVHVANDSHFMYFTKDKRLPGEKATYESRQMTYPQFVQTIGSVTSQENAGRPHEYYYFMIKKSDFDSRAAFIYRELPFLDPTRKGHDRKFGDLYIRDSEEAGKRGMRCRFGMRGIIADGHIDGGFNQISIIRGTKRYVIAPPSACNCLGLRIEGQSARHTVYNWSDTSVLSEDARNCPAAEVALTSGEVLYLPSYWYHHIVSLDTSIQCNLRSGVSVRNETRQFLAACGFNYK</sequence>
<dbReference type="Proteomes" id="UP000294530">
    <property type="component" value="Unassembled WGS sequence"/>
</dbReference>
<evidence type="ECO:0000313" key="4">
    <source>
        <dbReference type="Proteomes" id="UP000294530"/>
    </source>
</evidence>
<dbReference type="PANTHER" id="PTHR12461:SF98">
    <property type="entry name" value="CUPIN-LIKE DOMAIN-CONTAINING PROTEIN"/>
    <property type="match status" value="1"/>
</dbReference>
<reference evidence="3 4" key="1">
    <citation type="journal article" date="2021" name="Genome Biol.">
        <title>AFLAP: assembly-free linkage analysis pipeline using k-mers from genome sequencing data.</title>
        <authorList>
            <person name="Fletcher K."/>
            <person name="Zhang L."/>
            <person name="Gil J."/>
            <person name="Han R."/>
            <person name="Cavanaugh K."/>
            <person name="Michelmore R."/>
        </authorList>
    </citation>
    <scope>NUCLEOTIDE SEQUENCE [LARGE SCALE GENOMIC DNA]</scope>
    <source>
        <strain evidence="3 4">SF5</strain>
    </source>
</reference>
<dbReference type="KEGG" id="blac:94348784"/>
<feature type="domain" description="Cupin-like" evidence="2">
    <location>
        <begin position="171"/>
        <end position="416"/>
    </location>
</feature>
<keyword evidence="4" id="KW-1185">Reference proteome</keyword>
<dbReference type="OrthoDB" id="415358at2759"/>
<accession>A0A976FN41</accession>
<dbReference type="SUPFAM" id="SSF51197">
    <property type="entry name" value="Clavaminate synthase-like"/>
    <property type="match status" value="1"/>
</dbReference>
<evidence type="ECO:0000256" key="1">
    <source>
        <dbReference type="SAM" id="Phobius"/>
    </source>
</evidence>
<dbReference type="InterPro" id="IPR041667">
    <property type="entry name" value="Cupin_8"/>
</dbReference>
<name>A0A976FN41_BRELC</name>
<evidence type="ECO:0000313" key="3">
    <source>
        <dbReference type="EMBL" id="TDH69559.1"/>
    </source>
</evidence>
<dbReference type="PANTHER" id="PTHR12461">
    <property type="entry name" value="HYPOXIA-INDUCIBLE FACTOR 1 ALPHA INHIBITOR-RELATED"/>
    <property type="match status" value="1"/>
</dbReference>
<organism evidence="3 4">
    <name type="scientific">Bremia lactucae</name>
    <name type="common">Lettuce downy mildew</name>
    <dbReference type="NCBI Taxonomy" id="4779"/>
    <lineage>
        <taxon>Eukaryota</taxon>
        <taxon>Sar</taxon>
        <taxon>Stramenopiles</taxon>
        <taxon>Oomycota</taxon>
        <taxon>Peronosporomycetes</taxon>
        <taxon>Peronosporales</taxon>
        <taxon>Peronosporaceae</taxon>
        <taxon>Bremia</taxon>
    </lineage>
</organism>
<dbReference type="EMBL" id="SHOA02000002">
    <property type="protein sequence ID" value="TDH69559.1"/>
    <property type="molecule type" value="Genomic_DNA"/>
</dbReference>
<keyword evidence="1" id="KW-0472">Membrane</keyword>
<dbReference type="InterPro" id="IPR014710">
    <property type="entry name" value="RmlC-like_jellyroll"/>
</dbReference>
<comment type="caution">
    <text evidence="3">The sequence shown here is derived from an EMBL/GenBank/DDBJ whole genome shotgun (WGS) entry which is preliminary data.</text>
</comment>